<evidence type="ECO:0000256" key="4">
    <source>
        <dbReference type="RuleBase" id="RU000481"/>
    </source>
</evidence>
<dbReference type="GO" id="GO:0008483">
    <property type="term" value="F:transaminase activity"/>
    <property type="evidence" value="ECO:0007669"/>
    <property type="project" value="UniProtKB-KW"/>
</dbReference>
<evidence type="ECO:0000313" key="7">
    <source>
        <dbReference type="Proteomes" id="UP000530514"/>
    </source>
</evidence>
<protein>
    <recommendedName>
        <fullName evidence="4">Aminotransferase</fullName>
        <ecNumber evidence="4">2.6.1.-</ecNumber>
    </recommendedName>
</protein>
<dbReference type="PANTHER" id="PTHR42832">
    <property type="entry name" value="AMINO ACID AMINOTRANSFERASE"/>
    <property type="match status" value="1"/>
</dbReference>
<dbReference type="GO" id="GO:0030170">
    <property type="term" value="F:pyridoxal phosphate binding"/>
    <property type="evidence" value="ECO:0007669"/>
    <property type="project" value="InterPro"/>
</dbReference>
<gene>
    <name evidence="6" type="ORF">H1164_01060</name>
</gene>
<evidence type="ECO:0000259" key="5">
    <source>
        <dbReference type="Pfam" id="PF00155"/>
    </source>
</evidence>
<evidence type="ECO:0000256" key="2">
    <source>
        <dbReference type="ARBA" id="ARBA00022576"/>
    </source>
</evidence>
<feature type="domain" description="Aminotransferase class I/classII large" evidence="5">
    <location>
        <begin position="30"/>
        <end position="379"/>
    </location>
</feature>
<evidence type="ECO:0000256" key="3">
    <source>
        <dbReference type="ARBA" id="ARBA00022679"/>
    </source>
</evidence>
<proteinExistence type="inferred from homology"/>
<keyword evidence="3 4" id="KW-0808">Transferase</keyword>
<dbReference type="InterPro" id="IPR015421">
    <property type="entry name" value="PyrdxlP-dep_Trfase_major"/>
</dbReference>
<dbReference type="AlphaFoldDB" id="A0A7W2AFS7"/>
<dbReference type="CDD" id="cd00609">
    <property type="entry name" value="AAT_like"/>
    <property type="match status" value="1"/>
</dbReference>
<dbReference type="SUPFAM" id="SSF53383">
    <property type="entry name" value="PLP-dependent transferases"/>
    <property type="match status" value="1"/>
</dbReference>
<dbReference type="PANTHER" id="PTHR42832:SF2">
    <property type="entry name" value="ASPARTATE TRANSAMINASE"/>
    <property type="match status" value="1"/>
</dbReference>
<dbReference type="OrthoDB" id="9813612at2"/>
<accession>A0A7W2AFS7</accession>
<evidence type="ECO:0000256" key="1">
    <source>
        <dbReference type="ARBA" id="ARBA00001933"/>
    </source>
</evidence>
<dbReference type="InterPro" id="IPR050881">
    <property type="entry name" value="LL-DAP_aminotransferase"/>
</dbReference>
<keyword evidence="2 4" id="KW-0032">Aminotransferase</keyword>
<dbReference type="InterPro" id="IPR004839">
    <property type="entry name" value="Aminotransferase_I/II_large"/>
</dbReference>
<dbReference type="EC" id="2.6.1.-" evidence="4"/>
<sequence>MKSHRLHTLPQGIFKKLAEHKEQMKRQGRSIIDLSIGSPDLPPHPEILDALSGWAADPSAYGYTLKALPSFNEAVADFYDKRYKVAIDPNHEVLQLSGTQDGLSQLALSCINPGDLALIPDPAYPIYEIGVLLAGGRVIRLPLKQENRYLVDFSSLPGEVLERAKLLYLNYPGNPIPEMAPLSFFEEVVFYAKKYDIKVIHDFAYSELVYDGRRAHSFLSVPGAKEVGVEFNSLSKTFSMAGCRIGYMAGNQEMVESLASLMSHTHYGIFLPVQKAAEKALRQGEILFRDHVNTYQRRRDFLVQRLREAGWEVSQPPATMFIWARIPYAVSSMEFCEELMEETGVVLVPGETFGKQGEGYVRISLVQPETLLDEAVRRIKGFLEVKAGA</sequence>
<keyword evidence="7" id="KW-1185">Reference proteome</keyword>
<dbReference type="EMBL" id="JACEIP010000001">
    <property type="protein sequence ID" value="MBA4541497.1"/>
    <property type="molecule type" value="Genomic_DNA"/>
</dbReference>
<evidence type="ECO:0000313" key="6">
    <source>
        <dbReference type="EMBL" id="MBA4541497.1"/>
    </source>
</evidence>
<comment type="caution">
    <text evidence="6">The sequence shown here is derived from an EMBL/GenBank/DDBJ whole genome shotgun (WGS) entry which is preliminary data.</text>
</comment>
<dbReference type="Gene3D" id="3.90.1150.10">
    <property type="entry name" value="Aspartate Aminotransferase, domain 1"/>
    <property type="match status" value="1"/>
</dbReference>
<dbReference type="Proteomes" id="UP000530514">
    <property type="component" value="Unassembled WGS sequence"/>
</dbReference>
<dbReference type="InterPro" id="IPR015424">
    <property type="entry name" value="PyrdxlP-dep_Trfase"/>
</dbReference>
<dbReference type="InterPro" id="IPR015422">
    <property type="entry name" value="PyrdxlP-dep_Trfase_small"/>
</dbReference>
<dbReference type="Pfam" id="PF00155">
    <property type="entry name" value="Aminotran_1_2"/>
    <property type="match status" value="1"/>
</dbReference>
<dbReference type="InterPro" id="IPR004838">
    <property type="entry name" value="NHTrfase_class1_PyrdxlP-BS"/>
</dbReference>
<dbReference type="PROSITE" id="PS00105">
    <property type="entry name" value="AA_TRANSFER_CLASS_1"/>
    <property type="match status" value="1"/>
</dbReference>
<dbReference type="Gene3D" id="3.40.640.10">
    <property type="entry name" value="Type I PLP-dependent aspartate aminotransferase-like (Major domain)"/>
    <property type="match status" value="1"/>
</dbReference>
<reference evidence="6 7" key="1">
    <citation type="submission" date="2020-07" db="EMBL/GenBank/DDBJ databases">
        <authorList>
            <person name="Feng H."/>
        </authorList>
    </citation>
    <scope>NUCLEOTIDE SEQUENCE [LARGE SCALE GENOMIC DNA]</scope>
    <source>
        <strain evidence="7">s-11</strain>
    </source>
</reference>
<name>A0A7W2AFS7_9BACL</name>
<comment type="similarity">
    <text evidence="4">Belongs to the class-I pyridoxal-phosphate-dependent aminotransferase family.</text>
</comment>
<comment type="cofactor">
    <cofactor evidence="1 4">
        <name>pyridoxal 5'-phosphate</name>
        <dbReference type="ChEBI" id="CHEBI:597326"/>
    </cofactor>
</comment>
<organism evidence="6 7">
    <name type="scientific">Thermoactinomyces daqus</name>
    <dbReference type="NCBI Taxonomy" id="1329516"/>
    <lineage>
        <taxon>Bacteria</taxon>
        <taxon>Bacillati</taxon>
        <taxon>Bacillota</taxon>
        <taxon>Bacilli</taxon>
        <taxon>Bacillales</taxon>
        <taxon>Thermoactinomycetaceae</taxon>
        <taxon>Thermoactinomyces</taxon>
    </lineage>
</organism>
<dbReference type="RefSeq" id="WP_033099306.1">
    <property type="nucleotide sequence ID" value="NZ_JACEIP010000001.1"/>
</dbReference>